<keyword evidence="3" id="KW-0969">Cilium</keyword>
<dbReference type="Gene3D" id="2.40.10.220">
    <property type="entry name" value="predicted glycosyltransferase like domains"/>
    <property type="match status" value="1"/>
</dbReference>
<reference evidence="3 4" key="1">
    <citation type="submission" date="2016-10" db="EMBL/GenBank/DDBJ databases">
        <authorList>
            <person name="de Groot N.N."/>
        </authorList>
    </citation>
    <scope>NUCLEOTIDE SEQUENCE [LARGE SCALE GENOMIC DNA]</scope>
    <source>
        <strain evidence="3 4">DSM 20678</strain>
    </source>
</reference>
<evidence type="ECO:0000313" key="4">
    <source>
        <dbReference type="Proteomes" id="UP000198577"/>
    </source>
</evidence>
<dbReference type="STRING" id="937334.SAMN05444406_10155"/>
<organism evidence="3 4">
    <name type="scientific">Caldicoprobacter faecalis</name>
    <dbReference type="NCBI Taxonomy" id="937334"/>
    <lineage>
        <taxon>Bacteria</taxon>
        <taxon>Bacillati</taxon>
        <taxon>Bacillota</taxon>
        <taxon>Clostridia</taxon>
        <taxon>Caldicoprobacterales</taxon>
        <taxon>Caldicoprobacteraceae</taxon>
        <taxon>Caldicoprobacter</taxon>
    </lineage>
</organism>
<evidence type="ECO:0000259" key="2">
    <source>
        <dbReference type="Pfam" id="PF12945"/>
    </source>
</evidence>
<feature type="domain" description="Type III secretion system flagellar brake protein YcgR PilZN" evidence="2">
    <location>
        <begin position="8"/>
        <end position="93"/>
    </location>
</feature>
<name>A0A1I5RN92_9FIRM</name>
<dbReference type="AlphaFoldDB" id="A0A1I5RN92"/>
<sequence>MLVKEIINIGEKIEVVVQDGLNADEKACFSMVQDIPQEDEIVITMPMLKGEPVVLSMGQRVRVNFFRERGQFYFDAEVVDRQRTDTVHLIRLKQTSPIHRLQRRSFYRLKINLSVLFRVVEQDFTYDKPCYIKAHTIDISGGGIRLLTDEKLEPGQQVECQIPIGERDNLELKGVVVRVVPCVEGNYKFEVGIKFVDILEAERDRLIQFIFQQQRKLRAKGLI</sequence>
<evidence type="ECO:0000313" key="3">
    <source>
        <dbReference type="EMBL" id="SFP60028.1"/>
    </source>
</evidence>
<dbReference type="InterPro" id="IPR009875">
    <property type="entry name" value="PilZ_domain"/>
</dbReference>
<dbReference type="GO" id="GO:0035438">
    <property type="term" value="F:cyclic-di-GMP binding"/>
    <property type="evidence" value="ECO:0007669"/>
    <property type="project" value="InterPro"/>
</dbReference>
<dbReference type="OrthoDB" id="9783080at2"/>
<keyword evidence="4" id="KW-1185">Reference proteome</keyword>
<dbReference type="Pfam" id="PF07238">
    <property type="entry name" value="PilZ"/>
    <property type="match status" value="1"/>
</dbReference>
<dbReference type="Pfam" id="PF12945">
    <property type="entry name" value="PilZNR"/>
    <property type="match status" value="1"/>
</dbReference>
<feature type="domain" description="PilZ" evidence="1">
    <location>
        <begin position="102"/>
        <end position="212"/>
    </location>
</feature>
<protein>
    <submittedName>
        <fullName evidence="3">C-di-GMP-binding flagellar brake protein YcgR, contains PilZNR and PilZ domains</fullName>
    </submittedName>
</protein>
<dbReference type="RefSeq" id="WP_025746609.1">
    <property type="nucleotide sequence ID" value="NZ_FOXR01000001.1"/>
</dbReference>
<proteinExistence type="predicted"/>
<dbReference type="SUPFAM" id="SSF141371">
    <property type="entry name" value="PilZ domain-like"/>
    <property type="match status" value="1"/>
</dbReference>
<accession>A0A1I5RN92</accession>
<dbReference type="Proteomes" id="UP000198577">
    <property type="component" value="Unassembled WGS sequence"/>
</dbReference>
<gene>
    <name evidence="3" type="ORF">SAMN05444406_10155</name>
</gene>
<dbReference type="InterPro" id="IPR009926">
    <property type="entry name" value="T3SS_YcgR_PilZN"/>
</dbReference>
<dbReference type="EMBL" id="FOXR01000001">
    <property type="protein sequence ID" value="SFP60028.1"/>
    <property type="molecule type" value="Genomic_DNA"/>
</dbReference>
<keyword evidence="3" id="KW-0282">Flagellum</keyword>
<keyword evidence="3" id="KW-0966">Cell projection</keyword>
<evidence type="ECO:0000259" key="1">
    <source>
        <dbReference type="Pfam" id="PF07238"/>
    </source>
</evidence>